<accession>A0A1I8ABD2</accession>
<evidence type="ECO:0000313" key="2">
    <source>
        <dbReference type="WBParaSite" id="L893_g4175.t1"/>
    </source>
</evidence>
<reference evidence="2" key="1">
    <citation type="submission" date="2016-11" db="UniProtKB">
        <authorList>
            <consortium name="WormBaseParasite"/>
        </authorList>
    </citation>
    <scope>IDENTIFICATION</scope>
</reference>
<name>A0A1I8ABD2_9BILA</name>
<dbReference type="AlphaFoldDB" id="A0A1I8ABD2"/>
<protein>
    <submittedName>
        <fullName evidence="2">MIF4G domain-containing protein</fullName>
    </submittedName>
</protein>
<dbReference type="WBParaSite" id="L893_g4175.t1">
    <property type="protein sequence ID" value="L893_g4175.t1"/>
    <property type="gene ID" value="L893_g4175"/>
</dbReference>
<organism evidence="1 2">
    <name type="scientific">Steinernema glaseri</name>
    <dbReference type="NCBI Taxonomy" id="37863"/>
    <lineage>
        <taxon>Eukaryota</taxon>
        <taxon>Metazoa</taxon>
        <taxon>Ecdysozoa</taxon>
        <taxon>Nematoda</taxon>
        <taxon>Chromadorea</taxon>
        <taxon>Rhabditida</taxon>
        <taxon>Tylenchina</taxon>
        <taxon>Panagrolaimomorpha</taxon>
        <taxon>Strongyloidoidea</taxon>
        <taxon>Steinernematidae</taxon>
        <taxon>Steinernema</taxon>
    </lineage>
</organism>
<proteinExistence type="predicted"/>
<dbReference type="Proteomes" id="UP000095287">
    <property type="component" value="Unplaced"/>
</dbReference>
<evidence type="ECO:0000313" key="1">
    <source>
        <dbReference type="Proteomes" id="UP000095287"/>
    </source>
</evidence>
<keyword evidence="1" id="KW-1185">Reference proteome</keyword>
<sequence length="269" mass="30462">MEFCKRSEEASVTLKLGLIEVRADRMGRFSPTRLKDAFERIEALRRSVDALPTPNEKKSLSIHLHKVYSRIDWMAERYGSAYRHLNSLCEVLSEDLSSASEDDRKRVQRWVNMLAASALFAEDVLDFEPVLKHPIVELSGVLLIFTKCDFVNFCRFKKFYARILSSVLETNSVPPHLEQIEKKKMELLERKFRSMAAKKIAATCKTLSAEVDSHVDQLMRDAETCADQMEGEINIEGLVRDLLVRGQVSNSEGSEGEASGARCLAGVIF</sequence>